<accession>A0A645ER49</accession>
<dbReference type="EMBL" id="VSSQ01050424">
    <property type="protein sequence ID" value="MPN04515.1"/>
    <property type="molecule type" value="Genomic_DNA"/>
</dbReference>
<organism evidence="1">
    <name type="scientific">bioreactor metagenome</name>
    <dbReference type="NCBI Taxonomy" id="1076179"/>
    <lineage>
        <taxon>unclassified sequences</taxon>
        <taxon>metagenomes</taxon>
        <taxon>ecological metagenomes</taxon>
    </lineage>
</organism>
<proteinExistence type="predicted"/>
<reference evidence="1" key="1">
    <citation type="submission" date="2019-08" db="EMBL/GenBank/DDBJ databases">
        <authorList>
            <person name="Kucharzyk K."/>
            <person name="Murdoch R.W."/>
            <person name="Higgins S."/>
            <person name="Loffler F."/>
        </authorList>
    </citation>
    <scope>NUCLEOTIDE SEQUENCE</scope>
</reference>
<evidence type="ECO:0000313" key="1">
    <source>
        <dbReference type="EMBL" id="MPN04515.1"/>
    </source>
</evidence>
<sequence>MIIMCISIIVINKKIRVMTSKLNESTSYNKIFAQGFTRASLWGNVHHIPSLGAKLHHEVYLWGPAQGRRKYGTLYNMGGKRPSRPTMDSIKQVYRATVMRICRIMCSKDYI</sequence>
<comment type="caution">
    <text evidence="1">The sequence shown here is derived from an EMBL/GenBank/DDBJ whole genome shotgun (WGS) entry which is preliminary data.</text>
</comment>
<name>A0A645ER49_9ZZZZ</name>
<dbReference type="AlphaFoldDB" id="A0A645ER49"/>
<protein>
    <submittedName>
        <fullName evidence="1">Uncharacterized protein</fullName>
    </submittedName>
</protein>
<gene>
    <name evidence="1" type="ORF">SDC9_151756</name>
</gene>